<evidence type="ECO:0000313" key="2">
    <source>
        <dbReference type="EMBL" id="RKS89657.1"/>
    </source>
</evidence>
<organism evidence="2 3">
    <name type="scientific">Flavobacterium limicola</name>
    <dbReference type="NCBI Taxonomy" id="180441"/>
    <lineage>
        <taxon>Bacteria</taxon>
        <taxon>Pseudomonadati</taxon>
        <taxon>Bacteroidota</taxon>
        <taxon>Flavobacteriia</taxon>
        <taxon>Flavobacteriales</taxon>
        <taxon>Flavobacteriaceae</taxon>
        <taxon>Flavobacterium</taxon>
    </lineage>
</organism>
<gene>
    <name evidence="2" type="ORF">BC952_3086</name>
</gene>
<dbReference type="AlphaFoldDB" id="A0A495RQ11"/>
<dbReference type="InterPro" id="IPR001173">
    <property type="entry name" value="Glyco_trans_2-like"/>
</dbReference>
<name>A0A495RQ11_9FLAO</name>
<evidence type="ECO:0000259" key="1">
    <source>
        <dbReference type="Pfam" id="PF00535"/>
    </source>
</evidence>
<sequence length="339" mass="39433">MRIGFNPQKDKKLHPSDFFHQVLVPVYIPNQEGYFKGNFSILKLCLDSLFRTSHKRTYFTVVNNGSCDEVRTYLDHLFQNEIIHEVVHTTNIGKLNAILKGLTGNQFTLITIADADVLFVNNWQEETYAVFEAFPKTGSVSPCPNSKLLKYYTTNIFFEKLISESLRFRNVKNPKAMQSFADSIGNPRLFNKHHLKKYLTVSNNHVHAVVGAGHFVGTYRSDVFKKLRHSYSVFKLGGESESDLLDKPVSFQGYWRLSTEENYAYHMGNTLEDWMSKHVEDLKVNNFVYDKVPQLSKVKSNAFMNWFKIKVFSKILFRKSIWKLFLRYKGLTKSEAKEY</sequence>
<proteinExistence type="predicted"/>
<reference evidence="2 3" key="1">
    <citation type="submission" date="2018-10" db="EMBL/GenBank/DDBJ databases">
        <title>Genomic Encyclopedia of Archaeal and Bacterial Type Strains, Phase II (KMG-II): from individual species to whole genera.</title>
        <authorList>
            <person name="Goeker M."/>
        </authorList>
    </citation>
    <scope>NUCLEOTIDE SEQUENCE [LARGE SCALE GENOMIC DNA]</scope>
    <source>
        <strain evidence="2 3">DSM 15094</strain>
    </source>
</reference>
<feature type="domain" description="Glycosyltransferase 2-like" evidence="1">
    <location>
        <begin position="40"/>
        <end position="179"/>
    </location>
</feature>
<dbReference type="EMBL" id="RBXA01000007">
    <property type="protein sequence ID" value="RKS89657.1"/>
    <property type="molecule type" value="Genomic_DNA"/>
</dbReference>
<keyword evidence="2" id="KW-0808">Transferase</keyword>
<dbReference type="OrthoDB" id="1116632at2"/>
<keyword evidence="3" id="KW-1185">Reference proteome</keyword>
<dbReference type="RefSeq" id="WP_121366317.1">
    <property type="nucleotide sequence ID" value="NZ_RBXA01000007.1"/>
</dbReference>
<dbReference type="InterPro" id="IPR029044">
    <property type="entry name" value="Nucleotide-diphossugar_trans"/>
</dbReference>
<comment type="caution">
    <text evidence="2">The sequence shown here is derived from an EMBL/GenBank/DDBJ whole genome shotgun (WGS) entry which is preliminary data.</text>
</comment>
<protein>
    <submittedName>
        <fullName evidence="2">Glycosyl transferase family 2</fullName>
    </submittedName>
</protein>
<dbReference type="Gene3D" id="3.90.550.10">
    <property type="entry name" value="Spore Coat Polysaccharide Biosynthesis Protein SpsA, Chain A"/>
    <property type="match status" value="1"/>
</dbReference>
<accession>A0A495RQ11</accession>
<dbReference type="SUPFAM" id="SSF53448">
    <property type="entry name" value="Nucleotide-diphospho-sugar transferases"/>
    <property type="match status" value="1"/>
</dbReference>
<dbReference type="CDD" id="cd00761">
    <property type="entry name" value="Glyco_tranf_GTA_type"/>
    <property type="match status" value="1"/>
</dbReference>
<evidence type="ECO:0000313" key="3">
    <source>
        <dbReference type="Proteomes" id="UP000280091"/>
    </source>
</evidence>
<dbReference type="Proteomes" id="UP000280091">
    <property type="component" value="Unassembled WGS sequence"/>
</dbReference>
<dbReference type="Pfam" id="PF00535">
    <property type="entry name" value="Glycos_transf_2"/>
    <property type="match status" value="1"/>
</dbReference>
<dbReference type="GO" id="GO:0016740">
    <property type="term" value="F:transferase activity"/>
    <property type="evidence" value="ECO:0007669"/>
    <property type="project" value="UniProtKB-KW"/>
</dbReference>